<keyword evidence="3 6" id="KW-0731">Sigma factor</keyword>
<evidence type="ECO:0000259" key="7">
    <source>
        <dbReference type="Pfam" id="PF04542"/>
    </source>
</evidence>
<dbReference type="InterPro" id="IPR013249">
    <property type="entry name" value="RNA_pol_sigma70_r4_t2"/>
</dbReference>
<dbReference type="InterPro" id="IPR013324">
    <property type="entry name" value="RNA_pol_sigma_r3/r4-like"/>
</dbReference>
<dbReference type="Proteomes" id="UP001431572">
    <property type="component" value="Chromosome 1"/>
</dbReference>
<name>A0A8T7M0H1_9CHLR</name>
<evidence type="ECO:0000256" key="4">
    <source>
        <dbReference type="ARBA" id="ARBA00023125"/>
    </source>
</evidence>
<evidence type="ECO:0000256" key="3">
    <source>
        <dbReference type="ARBA" id="ARBA00023082"/>
    </source>
</evidence>
<gene>
    <name evidence="9" type="ORF">HXX08_10110</name>
    <name evidence="10" type="ORF">OZ401_001366</name>
</gene>
<dbReference type="InterPro" id="IPR039425">
    <property type="entry name" value="RNA_pol_sigma-70-like"/>
</dbReference>
<dbReference type="NCBIfam" id="TIGR02937">
    <property type="entry name" value="sigma70-ECF"/>
    <property type="match status" value="1"/>
</dbReference>
<keyword evidence="4 6" id="KW-0238">DNA-binding</keyword>
<dbReference type="PROSITE" id="PS01063">
    <property type="entry name" value="SIGMA70_ECF"/>
    <property type="match status" value="1"/>
</dbReference>
<evidence type="ECO:0000313" key="9">
    <source>
        <dbReference type="EMBL" id="NWJ46222.1"/>
    </source>
</evidence>
<dbReference type="RefSeq" id="WP_341467484.1">
    <property type="nucleotide sequence ID" value="NZ_CP128399.1"/>
</dbReference>
<evidence type="ECO:0000256" key="2">
    <source>
        <dbReference type="ARBA" id="ARBA00023015"/>
    </source>
</evidence>
<dbReference type="EMBL" id="JACATZ010000001">
    <property type="protein sequence ID" value="NWJ46222.1"/>
    <property type="molecule type" value="Genomic_DNA"/>
</dbReference>
<dbReference type="InterPro" id="IPR000838">
    <property type="entry name" value="RNA_pol_sigma70_ECF_CS"/>
</dbReference>
<keyword evidence="5 6" id="KW-0804">Transcription</keyword>
<evidence type="ECO:0000256" key="5">
    <source>
        <dbReference type="ARBA" id="ARBA00023163"/>
    </source>
</evidence>
<dbReference type="Pfam" id="PF04542">
    <property type="entry name" value="Sigma70_r2"/>
    <property type="match status" value="1"/>
</dbReference>
<dbReference type="PANTHER" id="PTHR43133">
    <property type="entry name" value="RNA POLYMERASE ECF-TYPE SIGMA FACTO"/>
    <property type="match status" value="1"/>
</dbReference>
<sequence>MRKISVEAELVAKAKAGEVAAFERIVMEFEPKLSRFIYGLVNERELSEDLVQETFVSAYRALPSMPADLKLSAWLYKIALNKVRSEKRKKRPVPWLPLPFFGQNNDEEAPALELPDPSADTAESIAKRDAIIGVLKKLPSDQSAALLMDAQGFDDDEIAEALDCSTGAVRQKLFRARKAFKALYEDN</sequence>
<dbReference type="EMBL" id="CP128399">
    <property type="protein sequence ID" value="WJW65598.1"/>
    <property type="molecule type" value="Genomic_DNA"/>
</dbReference>
<dbReference type="GO" id="GO:0006950">
    <property type="term" value="P:response to stress"/>
    <property type="evidence" value="ECO:0007669"/>
    <property type="project" value="UniProtKB-ARBA"/>
</dbReference>
<evidence type="ECO:0000259" key="8">
    <source>
        <dbReference type="Pfam" id="PF08281"/>
    </source>
</evidence>
<keyword evidence="12" id="KW-1185">Reference proteome</keyword>
<evidence type="ECO:0000313" key="11">
    <source>
        <dbReference type="Proteomes" id="UP000521676"/>
    </source>
</evidence>
<dbReference type="PANTHER" id="PTHR43133:SF8">
    <property type="entry name" value="RNA POLYMERASE SIGMA FACTOR HI_1459-RELATED"/>
    <property type="match status" value="1"/>
</dbReference>
<dbReference type="AlphaFoldDB" id="A0A8T7M0H1"/>
<dbReference type="Gene3D" id="1.10.1740.10">
    <property type="match status" value="1"/>
</dbReference>
<proteinExistence type="inferred from homology"/>
<keyword evidence="2 6" id="KW-0805">Transcription regulation</keyword>
<dbReference type="SUPFAM" id="SSF88946">
    <property type="entry name" value="Sigma2 domain of RNA polymerase sigma factors"/>
    <property type="match status" value="1"/>
</dbReference>
<feature type="domain" description="RNA polymerase sigma factor 70 region 4 type 2" evidence="8">
    <location>
        <begin position="129"/>
        <end position="179"/>
    </location>
</feature>
<dbReference type="InterPro" id="IPR013325">
    <property type="entry name" value="RNA_pol_sigma_r2"/>
</dbReference>
<dbReference type="InterPro" id="IPR007627">
    <property type="entry name" value="RNA_pol_sigma70_r2"/>
</dbReference>
<feature type="domain" description="RNA polymerase sigma-70 region 2" evidence="7">
    <location>
        <begin position="26"/>
        <end position="91"/>
    </location>
</feature>
<reference evidence="9 11" key="1">
    <citation type="submission" date="2020-06" db="EMBL/GenBank/DDBJ databases">
        <title>Anoxygenic phototrophic Chloroflexota member uses a Type I reaction center.</title>
        <authorList>
            <person name="Tsuji J.M."/>
            <person name="Shaw N.A."/>
            <person name="Nagashima S."/>
            <person name="Venkiteswaran J."/>
            <person name="Schiff S.L."/>
            <person name="Hanada S."/>
            <person name="Tank M."/>
            <person name="Neufeld J.D."/>
        </authorList>
    </citation>
    <scope>NUCLEOTIDE SEQUENCE [LARGE SCALE GENOMIC DNA]</scope>
    <source>
        <strain evidence="9">L227-S17</strain>
    </source>
</reference>
<comment type="similarity">
    <text evidence="1 6">Belongs to the sigma-70 factor family. ECF subfamily.</text>
</comment>
<protein>
    <recommendedName>
        <fullName evidence="6">RNA polymerase sigma factor</fullName>
    </recommendedName>
</protein>
<dbReference type="Pfam" id="PF08281">
    <property type="entry name" value="Sigma70_r4_2"/>
    <property type="match status" value="1"/>
</dbReference>
<organism evidence="9 11">
    <name type="scientific">Candidatus Chlorohelix allophototropha</name>
    <dbReference type="NCBI Taxonomy" id="3003348"/>
    <lineage>
        <taxon>Bacteria</taxon>
        <taxon>Bacillati</taxon>
        <taxon>Chloroflexota</taxon>
        <taxon>Chloroflexia</taxon>
        <taxon>Candidatus Chloroheliales</taxon>
        <taxon>Candidatus Chloroheliaceae</taxon>
        <taxon>Candidatus Chlorohelix</taxon>
    </lineage>
</organism>
<evidence type="ECO:0000313" key="12">
    <source>
        <dbReference type="Proteomes" id="UP001431572"/>
    </source>
</evidence>
<dbReference type="Gene3D" id="1.10.10.10">
    <property type="entry name" value="Winged helix-like DNA-binding domain superfamily/Winged helix DNA-binding domain"/>
    <property type="match status" value="1"/>
</dbReference>
<dbReference type="InterPro" id="IPR036388">
    <property type="entry name" value="WH-like_DNA-bd_sf"/>
</dbReference>
<accession>A0A8T7M0H1</accession>
<dbReference type="SUPFAM" id="SSF88659">
    <property type="entry name" value="Sigma3 and sigma4 domains of RNA polymerase sigma factors"/>
    <property type="match status" value="1"/>
</dbReference>
<dbReference type="InterPro" id="IPR014284">
    <property type="entry name" value="RNA_pol_sigma-70_dom"/>
</dbReference>
<dbReference type="Proteomes" id="UP000521676">
    <property type="component" value="Unassembled WGS sequence"/>
</dbReference>
<evidence type="ECO:0000313" key="10">
    <source>
        <dbReference type="EMBL" id="WJW65598.1"/>
    </source>
</evidence>
<evidence type="ECO:0000256" key="6">
    <source>
        <dbReference type="RuleBase" id="RU000716"/>
    </source>
</evidence>
<dbReference type="GO" id="GO:0006352">
    <property type="term" value="P:DNA-templated transcription initiation"/>
    <property type="evidence" value="ECO:0007669"/>
    <property type="project" value="InterPro"/>
</dbReference>
<dbReference type="GO" id="GO:0003677">
    <property type="term" value="F:DNA binding"/>
    <property type="evidence" value="ECO:0007669"/>
    <property type="project" value="UniProtKB-KW"/>
</dbReference>
<reference evidence="10" key="2">
    <citation type="journal article" date="2024" name="Nature">
        <title>Anoxygenic phototroph of the Chloroflexota uses a type I reaction centre.</title>
        <authorList>
            <person name="Tsuji J.M."/>
            <person name="Shaw N.A."/>
            <person name="Nagashima S."/>
            <person name="Venkiteswaran J.J."/>
            <person name="Schiff S.L."/>
            <person name="Watanabe T."/>
            <person name="Fukui M."/>
            <person name="Hanada S."/>
            <person name="Tank M."/>
            <person name="Neufeld J.D."/>
        </authorList>
    </citation>
    <scope>NUCLEOTIDE SEQUENCE</scope>
    <source>
        <strain evidence="10">L227-S17</strain>
    </source>
</reference>
<evidence type="ECO:0000256" key="1">
    <source>
        <dbReference type="ARBA" id="ARBA00010641"/>
    </source>
</evidence>
<dbReference type="GO" id="GO:0016987">
    <property type="term" value="F:sigma factor activity"/>
    <property type="evidence" value="ECO:0007669"/>
    <property type="project" value="UniProtKB-KW"/>
</dbReference>